<gene>
    <name evidence="3" type="ORF">BIW11_02005</name>
</gene>
<dbReference type="InterPro" id="IPR050704">
    <property type="entry name" value="Peptidase_C85-like"/>
</dbReference>
<sequence>MDCESLRINGALVMHRVVPIEADGACLFRALSYLMHGTEGLASEVRLAIVRHVSRNWHEFAILTEDSEGNNYRTAGAYMAAMSQDDTCGGICELNAAGQLFAFVFEVYCKRQLYAKFGSDQHPVKRLRFSSDQSGGHFDVYEPLDITYEAPTSTRMSPPKGDEYCARRR</sequence>
<dbReference type="GO" id="GO:0004843">
    <property type="term" value="F:cysteine-type deubiquitinase activity"/>
    <property type="evidence" value="ECO:0007669"/>
    <property type="project" value="TreeGrafter"/>
</dbReference>
<dbReference type="PANTHER" id="PTHR12419:SF7">
    <property type="entry name" value="OTU DOMAIN-CONTAINING PROTEIN 3"/>
    <property type="match status" value="1"/>
</dbReference>
<evidence type="ECO:0000256" key="1">
    <source>
        <dbReference type="SAM" id="MobiDB-lite"/>
    </source>
</evidence>
<dbReference type="Pfam" id="PF02338">
    <property type="entry name" value="OTU"/>
    <property type="match status" value="1"/>
</dbReference>
<dbReference type="PROSITE" id="PS50802">
    <property type="entry name" value="OTU"/>
    <property type="match status" value="1"/>
</dbReference>
<dbReference type="OrthoDB" id="6437120at2759"/>
<feature type="region of interest" description="Disordered" evidence="1">
    <location>
        <begin position="150"/>
        <end position="169"/>
    </location>
</feature>
<evidence type="ECO:0000259" key="2">
    <source>
        <dbReference type="PROSITE" id="PS50802"/>
    </source>
</evidence>
<name>A0A1V9X4I0_9ACAR</name>
<feature type="compositionally biased region" description="Basic and acidic residues" evidence="1">
    <location>
        <begin position="160"/>
        <end position="169"/>
    </location>
</feature>
<dbReference type="Proteomes" id="UP000192247">
    <property type="component" value="Unassembled WGS sequence"/>
</dbReference>
<dbReference type="Gene3D" id="3.90.70.80">
    <property type="match status" value="1"/>
</dbReference>
<dbReference type="GO" id="GO:0016579">
    <property type="term" value="P:protein deubiquitination"/>
    <property type="evidence" value="ECO:0007669"/>
    <property type="project" value="TreeGrafter"/>
</dbReference>
<evidence type="ECO:0000313" key="3">
    <source>
        <dbReference type="EMBL" id="OQR68485.1"/>
    </source>
</evidence>
<dbReference type="STRING" id="418985.A0A1V9X4I0"/>
<dbReference type="AlphaFoldDB" id="A0A1V9X4I0"/>
<keyword evidence="4" id="KW-1185">Reference proteome</keyword>
<protein>
    <submittedName>
        <fullName evidence="3">p87/vp80-like</fullName>
    </submittedName>
</protein>
<evidence type="ECO:0000313" key="4">
    <source>
        <dbReference type="Proteomes" id="UP000192247"/>
    </source>
</evidence>
<dbReference type="PANTHER" id="PTHR12419">
    <property type="entry name" value="OTU DOMAIN CONTAINING PROTEIN"/>
    <property type="match status" value="1"/>
</dbReference>
<dbReference type="InterPro" id="IPR003323">
    <property type="entry name" value="OTU_dom"/>
</dbReference>
<proteinExistence type="predicted"/>
<dbReference type="InterPro" id="IPR038765">
    <property type="entry name" value="Papain-like_cys_pep_sf"/>
</dbReference>
<dbReference type="SUPFAM" id="SSF54001">
    <property type="entry name" value="Cysteine proteinases"/>
    <property type="match status" value="1"/>
</dbReference>
<reference evidence="3 4" key="1">
    <citation type="journal article" date="2017" name="Gigascience">
        <title>Draft genome of the honey bee ectoparasitic mite, Tropilaelaps mercedesae, is shaped by the parasitic life history.</title>
        <authorList>
            <person name="Dong X."/>
            <person name="Armstrong S.D."/>
            <person name="Xia D."/>
            <person name="Makepeace B.L."/>
            <person name="Darby A.C."/>
            <person name="Kadowaki T."/>
        </authorList>
    </citation>
    <scope>NUCLEOTIDE SEQUENCE [LARGE SCALE GENOMIC DNA]</scope>
    <source>
        <strain evidence="3">Wuxi-XJTLU</strain>
    </source>
</reference>
<dbReference type="CDD" id="cd22757">
    <property type="entry name" value="OTU_P87_VP80-like"/>
    <property type="match status" value="1"/>
</dbReference>
<feature type="domain" description="OTU" evidence="2">
    <location>
        <begin position="15"/>
        <end position="144"/>
    </location>
</feature>
<dbReference type="InParanoid" id="A0A1V9X4I0"/>
<comment type="caution">
    <text evidence="3">The sequence shown here is derived from an EMBL/GenBank/DDBJ whole genome shotgun (WGS) entry which is preliminary data.</text>
</comment>
<dbReference type="EMBL" id="MNPL01024551">
    <property type="protein sequence ID" value="OQR68485.1"/>
    <property type="molecule type" value="Genomic_DNA"/>
</dbReference>
<accession>A0A1V9X4I0</accession>
<organism evidence="3 4">
    <name type="scientific">Tropilaelaps mercedesae</name>
    <dbReference type="NCBI Taxonomy" id="418985"/>
    <lineage>
        <taxon>Eukaryota</taxon>
        <taxon>Metazoa</taxon>
        <taxon>Ecdysozoa</taxon>
        <taxon>Arthropoda</taxon>
        <taxon>Chelicerata</taxon>
        <taxon>Arachnida</taxon>
        <taxon>Acari</taxon>
        <taxon>Parasitiformes</taxon>
        <taxon>Mesostigmata</taxon>
        <taxon>Gamasina</taxon>
        <taxon>Dermanyssoidea</taxon>
        <taxon>Laelapidae</taxon>
        <taxon>Tropilaelaps</taxon>
    </lineage>
</organism>